<evidence type="ECO:0000259" key="14">
    <source>
        <dbReference type="Pfam" id="PF17900"/>
    </source>
</evidence>
<reference evidence="17" key="1">
    <citation type="submission" date="2016-11" db="EMBL/GenBank/DDBJ databases">
        <authorList>
            <person name="Varghese N."/>
            <person name="Submissions S."/>
        </authorList>
    </citation>
    <scope>NUCLEOTIDE SEQUENCE [LARGE SCALE GENOMIC DNA]</scope>
    <source>
        <strain evidence="17">DSM 27623</strain>
    </source>
</reference>
<evidence type="ECO:0000259" key="15">
    <source>
        <dbReference type="Pfam" id="PF18962"/>
    </source>
</evidence>
<dbReference type="NCBIfam" id="TIGR04183">
    <property type="entry name" value="Por_Secre_tail"/>
    <property type="match status" value="1"/>
</dbReference>
<dbReference type="GO" id="GO:0005615">
    <property type="term" value="C:extracellular space"/>
    <property type="evidence" value="ECO:0007669"/>
    <property type="project" value="TreeGrafter"/>
</dbReference>
<dbReference type="Pfam" id="PF17900">
    <property type="entry name" value="Peptidase_M1_N"/>
    <property type="match status" value="1"/>
</dbReference>
<dbReference type="PRINTS" id="PR00756">
    <property type="entry name" value="ALADIPTASE"/>
</dbReference>
<keyword evidence="9" id="KW-0732">Signal</keyword>
<evidence type="ECO:0000256" key="1">
    <source>
        <dbReference type="ARBA" id="ARBA00000098"/>
    </source>
</evidence>
<gene>
    <name evidence="16" type="ORF">SAMN05444409_2230</name>
</gene>
<evidence type="ECO:0000313" key="17">
    <source>
        <dbReference type="Proteomes" id="UP000185207"/>
    </source>
</evidence>
<accession>A0A1N6H3B7</accession>
<comment type="catalytic activity">
    <reaction evidence="1">
        <text>Release of an N-terminal amino acid, Xaa-|-Yaa- from a peptide, amide or arylamide. Xaa is preferably Ala, but may be most amino acids including Pro (slow action). When a terminal hydrophobic residue is followed by a prolyl residue, the two may be released as an intact Xaa-Pro dipeptide.</text>
        <dbReference type="EC" id="3.4.11.2"/>
    </reaction>
</comment>
<evidence type="ECO:0000256" key="10">
    <source>
        <dbReference type="ARBA" id="ARBA00022801"/>
    </source>
</evidence>
<evidence type="ECO:0000259" key="13">
    <source>
        <dbReference type="Pfam" id="PF01433"/>
    </source>
</evidence>
<name>A0A1N6H3B7_9FLAO</name>
<organism evidence="16 17">
    <name type="scientific">Epilithonimonas zeae</name>
    <dbReference type="NCBI Taxonomy" id="1416779"/>
    <lineage>
        <taxon>Bacteria</taxon>
        <taxon>Pseudomonadati</taxon>
        <taxon>Bacteroidota</taxon>
        <taxon>Flavobacteriia</taxon>
        <taxon>Flavobacteriales</taxon>
        <taxon>Weeksellaceae</taxon>
        <taxon>Chryseobacterium group</taxon>
        <taxon>Epilithonimonas</taxon>
    </lineage>
</organism>
<keyword evidence="10" id="KW-0378">Hydrolase</keyword>
<dbReference type="InterPro" id="IPR001930">
    <property type="entry name" value="Peptidase_M1"/>
</dbReference>
<dbReference type="EMBL" id="FSRK01000001">
    <property type="protein sequence ID" value="SIO14270.1"/>
    <property type="molecule type" value="Genomic_DNA"/>
</dbReference>
<dbReference type="Proteomes" id="UP000185207">
    <property type="component" value="Unassembled WGS sequence"/>
</dbReference>
<feature type="domain" description="Aminopeptidase N-like N-terminal" evidence="14">
    <location>
        <begin position="66"/>
        <end position="246"/>
    </location>
</feature>
<evidence type="ECO:0000256" key="7">
    <source>
        <dbReference type="ARBA" id="ARBA00022670"/>
    </source>
</evidence>
<dbReference type="InterPro" id="IPR027268">
    <property type="entry name" value="Peptidase_M4/M1_CTD_sf"/>
</dbReference>
<dbReference type="PANTHER" id="PTHR11533:SF174">
    <property type="entry name" value="PUROMYCIN-SENSITIVE AMINOPEPTIDASE-RELATED"/>
    <property type="match status" value="1"/>
</dbReference>
<comment type="similarity">
    <text evidence="3">Belongs to the peptidase M1 family.</text>
</comment>
<keyword evidence="6" id="KW-0031">Aminopeptidase</keyword>
<keyword evidence="7" id="KW-0645">Protease</keyword>
<keyword evidence="8" id="KW-0479">Metal-binding</keyword>
<evidence type="ECO:0000256" key="4">
    <source>
        <dbReference type="ARBA" id="ARBA00012564"/>
    </source>
</evidence>
<dbReference type="GO" id="GO:0070006">
    <property type="term" value="F:metalloaminopeptidase activity"/>
    <property type="evidence" value="ECO:0007669"/>
    <property type="project" value="TreeGrafter"/>
</dbReference>
<dbReference type="Pfam" id="PF18962">
    <property type="entry name" value="Por_Secre_tail"/>
    <property type="match status" value="1"/>
</dbReference>
<dbReference type="GO" id="GO:0005737">
    <property type="term" value="C:cytoplasm"/>
    <property type="evidence" value="ECO:0007669"/>
    <property type="project" value="TreeGrafter"/>
</dbReference>
<dbReference type="GO" id="GO:0006508">
    <property type="term" value="P:proteolysis"/>
    <property type="evidence" value="ECO:0007669"/>
    <property type="project" value="UniProtKB-KW"/>
</dbReference>
<evidence type="ECO:0000256" key="6">
    <source>
        <dbReference type="ARBA" id="ARBA00022438"/>
    </source>
</evidence>
<evidence type="ECO:0000256" key="5">
    <source>
        <dbReference type="ARBA" id="ARBA00015611"/>
    </source>
</evidence>
<keyword evidence="11" id="KW-0862">Zinc</keyword>
<dbReference type="SUPFAM" id="SSF63737">
    <property type="entry name" value="Leukotriene A4 hydrolase N-terminal domain"/>
    <property type="match status" value="1"/>
</dbReference>
<dbReference type="Gene3D" id="1.10.390.10">
    <property type="entry name" value="Neutral Protease Domain 2"/>
    <property type="match status" value="1"/>
</dbReference>
<dbReference type="PANTHER" id="PTHR11533">
    <property type="entry name" value="PROTEASE M1 ZINC METALLOPROTEASE"/>
    <property type="match status" value="1"/>
</dbReference>
<evidence type="ECO:0000256" key="8">
    <source>
        <dbReference type="ARBA" id="ARBA00022723"/>
    </source>
</evidence>
<sequence length="660" mass="74368">MSFFCRFEVKFLNKMKHFYTLIITCLTINIIFGQIHNIDRKGLIESEKKSASRSILDVNVNPNTLNYDLQYVRVEFDLDPTQQFVSGTMTSHFKMLANSATIYFDLAKILTVSTVKYHGQNLTFQQLSSDEIKINFPVALTAQTTDSLSITYSGVPVNTGAFASFEAGTTPAGDPVLATLSEPYGAKGWWPTKQSMNDKIEKMDIKVTTPAQYTVGSNGKLMSETILGNGKKLTYWQTNYPIPAYLFALGISNYTKMNSTITTTESSFPFLNYVYPAYANANTQASLDWTTSSMQTFEDHFGLYPYRNEKYGHMMFNWGGGMEHATMTSMVNFGQGLIAHELAHQWFGDKLTCGAWNDIWLNEGFATFGEHLTYEKLLMSSSQFQNYLANEISDITSSPGGSVYVPDAGLSDIGRVFDGRLTYAKGGFVLRMIKWILGDSQFYAMLKAYQNNPAFAYNYVKTNDFRDFLSSFTGKDFTEFFNDWIYGEGYPSYQIRWTQNTTTKKLTFRVGQTRSSSTVSFFEMPLPIKVTGSGGQTAYFVLDHTSNNQYFTQDVTFDVTSVEFNYEKQIITKGSTVTKDNNLAVNDINQKNISVYPNPAKSFIKISGLQKSTDYEILSIDGKLIKKGISNPDSEINISTLVKGTYILKFNNQSVKIIKE</sequence>
<dbReference type="GO" id="GO:0016020">
    <property type="term" value="C:membrane"/>
    <property type="evidence" value="ECO:0007669"/>
    <property type="project" value="TreeGrafter"/>
</dbReference>
<evidence type="ECO:0000256" key="9">
    <source>
        <dbReference type="ARBA" id="ARBA00022729"/>
    </source>
</evidence>
<evidence type="ECO:0000256" key="11">
    <source>
        <dbReference type="ARBA" id="ARBA00022833"/>
    </source>
</evidence>
<dbReference type="InterPro" id="IPR042097">
    <property type="entry name" value="Aminopeptidase_N-like_N_sf"/>
</dbReference>
<dbReference type="GO" id="GO:0016285">
    <property type="term" value="F:alanyl aminopeptidase activity"/>
    <property type="evidence" value="ECO:0007669"/>
    <property type="project" value="UniProtKB-EC"/>
</dbReference>
<dbReference type="GO" id="GO:0008270">
    <property type="term" value="F:zinc ion binding"/>
    <property type="evidence" value="ECO:0007669"/>
    <property type="project" value="InterPro"/>
</dbReference>
<evidence type="ECO:0000256" key="3">
    <source>
        <dbReference type="ARBA" id="ARBA00010136"/>
    </source>
</evidence>
<dbReference type="AlphaFoldDB" id="A0A1N6H3B7"/>
<dbReference type="Gene3D" id="2.60.40.1730">
    <property type="entry name" value="tricorn interacting facor f3 domain"/>
    <property type="match status" value="1"/>
</dbReference>
<protein>
    <recommendedName>
        <fullName evidence="5">Aminopeptidase N</fullName>
        <ecNumber evidence="4">3.4.11.2</ecNumber>
    </recommendedName>
</protein>
<dbReference type="InterPro" id="IPR045357">
    <property type="entry name" value="Aminopeptidase_N-like_N"/>
</dbReference>
<dbReference type="STRING" id="1416779.SAMN05444409_2230"/>
<proteinExistence type="inferred from homology"/>
<dbReference type="GO" id="GO:0042277">
    <property type="term" value="F:peptide binding"/>
    <property type="evidence" value="ECO:0007669"/>
    <property type="project" value="TreeGrafter"/>
</dbReference>
<dbReference type="CDD" id="cd09603">
    <property type="entry name" value="M1_APN_like"/>
    <property type="match status" value="1"/>
</dbReference>
<dbReference type="InterPro" id="IPR014782">
    <property type="entry name" value="Peptidase_M1_dom"/>
</dbReference>
<dbReference type="Pfam" id="PF01433">
    <property type="entry name" value="Peptidase_M1"/>
    <property type="match status" value="1"/>
</dbReference>
<comment type="cofactor">
    <cofactor evidence="2">
        <name>Zn(2+)</name>
        <dbReference type="ChEBI" id="CHEBI:29105"/>
    </cofactor>
</comment>
<dbReference type="GO" id="GO:0043171">
    <property type="term" value="P:peptide catabolic process"/>
    <property type="evidence" value="ECO:0007669"/>
    <property type="project" value="TreeGrafter"/>
</dbReference>
<dbReference type="InterPro" id="IPR050344">
    <property type="entry name" value="Peptidase_M1_aminopeptidases"/>
</dbReference>
<evidence type="ECO:0000256" key="2">
    <source>
        <dbReference type="ARBA" id="ARBA00001947"/>
    </source>
</evidence>
<dbReference type="EC" id="3.4.11.2" evidence="4"/>
<evidence type="ECO:0000256" key="12">
    <source>
        <dbReference type="ARBA" id="ARBA00023049"/>
    </source>
</evidence>
<dbReference type="InterPro" id="IPR026444">
    <property type="entry name" value="Secre_tail"/>
</dbReference>
<keyword evidence="12" id="KW-0482">Metalloprotease</keyword>
<keyword evidence="17" id="KW-1185">Reference proteome</keyword>
<feature type="domain" description="Peptidase M1 membrane alanine aminopeptidase" evidence="13">
    <location>
        <begin position="335"/>
        <end position="484"/>
    </location>
</feature>
<dbReference type="SUPFAM" id="SSF55486">
    <property type="entry name" value="Metalloproteases ('zincins'), catalytic domain"/>
    <property type="match status" value="1"/>
</dbReference>
<evidence type="ECO:0000313" key="16">
    <source>
        <dbReference type="EMBL" id="SIO14270.1"/>
    </source>
</evidence>
<feature type="domain" description="Secretion system C-terminal sorting" evidence="15">
    <location>
        <begin position="595"/>
        <end position="658"/>
    </location>
</feature>